<keyword evidence="3" id="KW-0276">Fatty acid metabolism</keyword>
<dbReference type="Gene3D" id="3.40.50.720">
    <property type="entry name" value="NAD(P)-binding Rossmann-like Domain"/>
    <property type="match status" value="1"/>
</dbReference>
<dbReference type="PANTHER" id="PTHR43086">
    <property type="entry name" value="VERY-LONG-CHAIN 3-OXOOACYL-COA REDUCTASE"/>
    <property type="match status" value="1"/>
</dbReference>
<evidence type="ECO:0000313" key="10">
    <source>
        <dbReference type="Proteomes" id="UP000242474"/>
    </source>
</evidence>
<evidence type="ECO:0000256" key="2">
    <source>
        <dbReference type="ARBA" id="ARBA00022516"/>
    </source>
</evidence>
<accession>A0A2G5B5F2</accession>
<keyword evidence="2" id="KW-0444">Lipid biosynthesis</keyword>
<dbReference type="SUPFAM" id="SSF51735">
    <property type="entry name" value="NAD(P)-binding Rossmann-fold domains"/>
    <property type="match status" value="1"/>
</dbReference>
<sequence>MNPLEYIPLETDTSALEHFKLFNSMQMAFVISGVIVTSYFFLRVIDIVGDLWLRNPIPVESFGAHKGFWAVVTGCTDGIGRELAVQLGELGYNLVLLSRTQSKLDDIEQQLVMMGIKVDSYAVDFSKITEADWKHIREMITSKKIGVLVNNVGVCHPATVKFMEESEDFCSEMVNVNINTTMNMTRFVVPQMRQQKNGLILNIGSWTSMKGFPFLSVYAGTKGFVKTYSESLAHELKPEGITVEHIFSFWVSSKMSGYKSASVTIPSPSVYAHHVLSHIGLRCGTLESYSSIPYAPHSYLGFVSTVMWDNRITPPALYSIANNLYQLSLKRHRRNQLKKPPSSNQE</sequence>
<dbReference type="Proteomes" id="UP000242474">
    <property type="component" value="Unassembled WGS sequence"/>
</dbReference>
<evidence type="ECO:0000256" key="3">
    <source>
        <dbReference type="ARBA" id="ARBA00022832"/>
    </source>
</evidence>
<name>A0A2G5B5F2_COERN</name>
<keyword evidence="6" id="KW-0443">Lipid metabolism</keyword>
<dbReference type="PIRSF" id="PIRSF000126">
    <property type="entry name" value="11-beta-HSD1"/>
    <property type="match status" value="1"/>
</dbReference>
<dbReference type="InterPro" id="IPR036291">
    <property type="entry name" value="NAD(P)-bd_dom_sf"/>
</dbReference>
<dbReference type="PRINTS" id="PR00081">
    <property type="entry name" value="GDHRDH"/>
</dbReference>
<dbReference type="PRINTS" id="PR00080">
    <property type="entry name" value="SDRFAMILY"/>
</dbReference>
<protein>
    <submittedName>
        <fullName evidence="9">NAD(P)-binding protein</fullName>
    </submittedName>
</protein>
<keyword evidence="10" id="KW-1185">Reference proteome</keyword>
<dbReference type="Pfam" id="PF00106">
    <property type="entry name" value="adh_short"/>
    <property type="match status" value="1"/>
</dbReference>
<dbReference type="GO" id="GO:0030497">
    <property type="term" value="P:fatty acid elongation"/>
    <property type="evidence" value="ECO:0007669"/>
    <property type="project" value="TreeGrafter"/>
</dbReference>
<evidence type="ECO:0000256" key="8">
    <source>
        <dbReference type="RuleBase" id="RU000363"/>
    </source>
</evidence>
<dbReference type="PROSITE" id="PS00061">
    <property type="entry name" value="ADH_SHORT"/>
    <property type="match status" value="1"/>
</dbReference>
<keyword evidence="5" id="KW-0560">Oxidoreductase</keyword>
<dbReference type="InterPro" id="IPR020904">
    <property type="entry name" value="Sc_DH/Rdtase_CS"/>
</dbReference>
<evidence type="ECO:0000256" key="1">
    <source>
        <dbReference type="ARBA" id="ARBA00005194"/>
    </source>
</evidence>
<proteinExistence type="inferred from homology"/>
<dbReference type="EMBL" id="KZ303519">
    <property type="protein sequence ID" value="PIA14273.1"/>
    <property type="molecule type" value="Genomic_DNA"/>
</dbReference>
<evidence type="ECO:0000256" key="7">
    <source>
        <dbReference type="ARBA" id="ARBA00023160"/>
    </source>
</evidence>
<dbReference type="GO" id="GO:0005783">
    <property type="term" value="C:endoplasmic reticulum"/>
    <property type="evidence" value="ECO:0007669"/>
    <property type="project" value="TreeGrafter"/>
</dbReference>
<dbReference type="STRING" id="763665.A0A2G5B5F2"/>
<reference evidence="9 10" key="1">
    <citation type="journal article" date="2015" name="Genome Biol. Evol.">
        <title>Phylogenomic analyses indicate that early fungi evolved digesting cell walls of algal ancestors of land plants.</title>
        <authorList>
            <person name="Chang Y."/>
            <person name="Wang S."/>
            <person name="Sekimoto S."/>
            <person name="Aerts A.L."/>
            <person name="Choi C."/>
            <person name="Clum A."/>
            <person name="LaButti K.M."/>
            <person name="Lindquist E.A."/>
            <person name="Yee Ngan C."/>
            <person name="Ohm R.A."/>
            <person name="Salamov A.A."/>
            <person name="Grigoriev I.V."/>
            <person name="Spatafora J.W."/>
            <person name="Berbee M.L."/>
        </authorList>
    </citation>
    <scope>NUCLEOTIDE SEQUENCE [LARGE SCALE GENOMIC DNA]</scope>
    <source>
        <strain evidence="9 10">NRRL 1564</strain>
    </source>
</reference>
<dbReference type="GO" id="GO:0016491">
    <property type="term" value="F:oxidoreductase activity"/>
    <property type="evidence" value="ECO:0007669"/>
    <property type="project" value="UniProtKB-KW"/>
</dbReference>
<dbReference type="OrthoDB" id="5545019at2759"/>
<organism evidence="9 10">
    <name type="scientific">Coemansia reversa (strain ATCC 12441 / NRRL 1564)</name>
    <dbReference type="NCBI Taxonomy" id="763665"/>
    <lineage>
        <taxon>Eukaryota</taxon>
        <taxon>Fungi</taxon>
        <taxon>Fungi incertae sedis</taxon>
        <taxon>Zoopagomycota</taxon>
        <taxon>Kickxellomycotina</taxon>
        <taxon>Kickxellomycetes</taxon>
        <taxon>Kickxellales</taxon>
        <taxon>Kickxellaceae</taxon>
        <taxon>Coemansia</taxon>
    </lineage>
</organism>
<evidence type="ECO:0000256" key="6">
    <source>
        <dbReference type="ARBA" id="ARBA00023098"/>
    </source>
</evidence>
<evidence type="ECO:0000256" key="5">
    <source>
        <dbReference type="ARBA" id="ARBA00023002"/>
    </source>
</evidence>
<keyword evidence="7" id="KW-0275">Fatty acid biosynthesis</keyword>
<dbReference type="AlphaFoldDB" id="A0A2G5B5F2"/>
<dbReference type="PANTHER" id="PTHR43086:SF2">
    <property type="entry name" value="HYDROXYSTEROID DEHYDROGENASE-LIKE PROTEIN 1"/>
    <property type="match status" value="1"/>
</dbReference>
<comment type="pathway">
    <text evidence="1">Lipid metabolism; fatty acid biosynthesis.</text>
</comment>
<comment type="similarity">
    <text evidence="8">Belongs to the short-chain dehydrogenases/reductases (SDR) family.</text>
</comment>
<evidence type="ECO:0000256" key="4">
    <source>
        <dbReference type="ARBA" id="ARBA00022857"/>
    </source>
</evidence>
<gene>
    <name evidence="9" type="ORF">COEREDRAFT_10470</name>
</gene>
<dbReference type="InterPro" id="IPR002347">
    <property type="entry name" value="SDR_fam"/>
</dbReference>
<evidence type="ECO:0000313" key="9">
    <source>
        <dbReference type="EMBL" id="PIA14273.1"/>
    </source>
</evidence>
<dbReference type="CDD" id="cd05356">
    <property type="entry name" value="17beta-HSD1_like_SDR_c"/>
    <property type="match status" value="1"/>
</dbReference>
<keyword evidence="4" id="KW-0521">NADP</keyword>